<evidence type="ECO:0008006" key="3">
    <source>
        <dbReference type="Google" id="ProtNLM"/>
    </source>
</evidence>
<proteinExistence type="predicted"/>
<gene>
    <name evidence="1" type="ORF">Y882_07515</name>
</gene>
<dbReference type="PATRIC" id="fig|1440762.4.peg.893"/>
<reference evidence="1 2" key="1">
    <citation type="journal article" date="2015" name="Antonie Van Leeuwenhoek">
        <title>A phylogenomic and molecular marker based taxonomic framework for the order Xanthomonadales: proposal to transfer the families Algiphilaceae and Solimonadaceae to the order Nevskiales ord. nov. and to create a new family within the order Xanthomonadales, the family Rhodanobacteraceae fam. nov., containing the genus Rhodanobacter and its closest relatives.</title>
        <authorList>
            <person name="Naushad S."/>
            <person name="Adeolu M."/>
            <person name="Wong S."/>
            <person name="Sohail M."/>
            <person name="Schellhorn H.E."/>
            <person name="Gupta R.S."/>
        </authorList>
    </citation>
    <scope>NUCLEOTIDE SEQUENCE [LARGE SCALE GENOMIC DNA]</scope>
    <source>
        <strain evidence="1 2">DSM 16301</strain>
    </source>
</reference>
<dbReference type="STRING" id="1440762.Y882_07515"/>
<protein>
    <recommendedName>
        <fullName evidence="3">Antitoxin Xre/MbcA/ParS-like toxin-binding domain-containing protein</fullName>
    </recommendedName>
</protein>
<dbReference type="RefSeq" id="WP_046971258.1">
    <property type="nucleotide sequence ID" value="NZ_JPLA01000019.1"/>
</dbReference>
<dbReference type="EMBL" id="JPLA01000019">
    <property type="protein sequence ID" value="KLD64400.1"/>
    <property type="molecule type" value="Genomic_DNA"/>
</dbReference>
<dbReference type="Proteomes" id="UP000035481">
    <property type="component" value="Unassembled WGS sequence"/>
</dbReference>
<evidence type="ECO:0000313" key="2">
    <source>
        <dbReference type="Proteomes" id="UP000035481"/>
    </source>
</evidence>
<organism evidence="1 2">
    <name type="scientific">Dyella japonica DSM 16301</name>
    <dbReference type="NCBI Taxonomy" id="1440762"/>
    <lineage>
        <taxon>Bacteria</taxon>
        <taxon>Pseudomonadati</taxon>
        <taxon>Pseudomonadota</taxon>
        <taxon>Gammaproteobacteria</taxon>
        <taxon>Lysobacterales</taxon>
        <taxon>Rhodanobacteraceae</taxon>
        <taxon>Dyella</taxon>
    </lineage>
</organism>
<sequence length="131" mass="14440">MNDEGNYPRDEFLHFLADIYDPGTGEPRLERLMQGLGLSPLQRQQLAEALITPSQNDVVALLDLLEVVYDRMGTMAQTVEWFRHGALPSFGGAKPLEVCLAGQLEPLRRAQRRLSQLGTDTSASCRAPSSG</sequence>
<dbReference type="AlphaFoldDB" id="A0A0G9H3I1"/>
<name>A0A0G9H3I1_9GAMM</name>
<comment type="caution">
    <text evidence="1">The sequence shown here is derived from an EMBL/GenBank/DDBJ whole genome shotgun (WGS) entry which is preliminary data.</text>
</comment>
<accession>A0A0G9H3I1</accession>
<evidence type="ECO:0000313" key="1">
    <source>
        <dbReference type="EMBL" id="KLD64400.1"/>
    </source>
</evidence>